<dbReference type="EMBL" id="RJUR01000014">
    <property type="protein sequence ID" value="ROQ49177.1"/>
    <property type="molecule type" value="Genomic_DNA"/>
</dbReference>
<accession>A0A9X8EFW8</accession>
<organism evidence="1 2">
    <name type="scientific">Pseudomonas putida</name>
    <name type="common">Arthrobacter siderocapsulatus</name>
    <dbReference type="NCBI Taxonomy" id="303"/>
    <lineage>
        <taxon>Bacteria</taxon>
        <taxon>Pseudomonadati</taxon>
        <taxon>Pseudomonadota</taxon>
        <taxon>Gammaproteobacteria</taxon>
        <taxon>Pseudomonadales</taxon>
        <taxon>Pseudomonadaceae</taxon>
        <taxon>Pseudomonas</taxon>
    </lineage>
</organism>
<evidence type="ECO:0000313" key="1">
    <source>
        <dbReference type="EMBL" id="ROQ49177.1"/>
    </source>
</evidence>
<name>A0A9X8EFW8_PSEPU</name>
<comment type="caution">
    <text evidence="1">The sequence shown here is derived from an EMBL/GenBank/DDBJ whole genome shotgun (WGS) entry which is preliminary data.</text>
</comment>
<dbReference type="AlphaFoldDB" id="A0A9X8EFW8"/>
<proteinExistence type="predicted"/>
<protein>
    <submittedName>
        <fullName evidence="1">Uncharacterized protein</fullName>
    </submittedName>
</protein>
<gene>
    <name evidence="1" type="ORF">EDF85_3491</name>
</gene>
<reference evidence="1 2" key="1">
    <citation type="submission" date="2018-11" db="EMBL/GenBank/DDBJ databases">
        <title>Genomic analyses of the natural microbiome of Caenorhabditis elegans.</title>
        <authorList>
            <person name="Samuel B."/>
        </authorList>
    </citation>
    <scope>NUCLEOTIDE SEQUENCE [LARGE SCALE GENOMIC DNA]</scope>
    <source>
        <strain evidence="1 2">BIGb0473</strain>
    </source>
</reference>
<sequence length="77" mass="8674">MSCLICAGHAEAIDCPAGWEGRRCLQCGCYRMSQTLILTMMDEGQIFDACKMRQWLDTRRCVVPIPTIDVHEAILVV</sequence>
<evidence type="ECO:0000313" key="2">
    <source>
        <dbReference type="Proteomes" id="UP000269115"/>
    </source>
</evidence>
<dbReference type="Proteomes" id="UP000269115">
    <property type="component" value="Unassembled WGS sequence"/>
</dbReference>